<reference evidence="1" key="1">
    <citation type="journal article" date="2014" name="Front. Microbiol.">
        <title>High frequency of phylogenetically diverse reductive dehalogenase-homologous genes in deep subseafloor sedimentary metagenomes.</title>
        <authorList>
            <person name="Kawai M."/>
            <person name="Futagami T."/>
            <person name="Toyoda A."/>
            <person name="Takaki Y."/>
            <person name="Nishi S."/>
            <person name="Hori S."/>
            <person name="Arai W."/>
            <person name="Tsubouchi T."/>
            <person name="Morono Y."/>
            <person name="Uchiyama I."/>
            <person name="Ito T."/>
            <person name="Fujiyama A."/>
            <person name="Inagaki F."/>
            <person name="Takami H."/>
        </authorList>
    </citation>
    <scope>NUCLEOTIDE SEQUENCE</scope>
    <source>
        <strain evidence="1">Expedition CK06-06</strain>
    </source>
</reference>
<gene>
    <name evidence="1" type="ORF">S03H2_72025</name>
</gene>
<feature type="non-terminal residue" evidence="1">
    <location>
        <position position="1"/>
    </location>
</feature>
<sequence length="31" mass="3794">DPNLNEIRLEVPWDVLFDPKKNKELREEIED</sequence>
<accession>X1JRG2</accession>
<protein>
    <submittedName>
        <fullName evidence="1">Uncharacterized protein</fullName>
    </submittedName>
</protein>
<dbReference type="AlphaFoldDB" id="X1JRG2"/>
<evidence type="ECO:0000313" key="1">
    <source>
        <dbReference type="EMBL" id="GAH96657.1"/>
    </source>
</evidence>
<organism evidence="1">
    <name type="scientific">marine sediment metagenome</name>
    <dbReference type="NCBI Taxonomy" id="412755"/>
    <lineage>
        <taxon>unclassified sequences</taxon>
        <taxon>metagenomes</taxon>
        <taxon>ecological metagenomes</taxon>
    </lineage>
</organism>
<proteinExistence type="predicted"/>
<dbReference type="EMBL" id="BARU01048475">
    <property type="protein sequence ID" value="GAH96657.1"/>
    <property type="molecule type" value="Genomic_DNA"/>
</dbReference>
<comment type="caution">
    <text evidence="1">The sequence shown here is derived from an EMBL/GenBank/DDBJ whole genome shotgun (WGS) entry which is preliminary data.</text>
</comment>
<name>X1JRG2_9ZZZZ</name>